<feature type="region of interest" description="Disordered" evidence="1">
    <location>
        <begin position="1"/>
        <end position="35"/>
    </location>
</feature>
<evidence type="ECO:0000313" key="3">
    <source>
        <dbReference type="Proteomes" id="UP000256690"/>
    </source>
</evidence>
<feature type="compositionally biased region" description="Low complexity" evidence="1">
    <location>
        <begin position="1"/>
        <end position="17"/>
    </location>
</feature>
<protein>
    <submittedName>
        <fullName evidence="2">Uncharacterized protein</fullName>
    </submittedName>
</protein>
<evidence type="ECO:0000313" key="2">
    <source>
        <dbReference type="EMBL" id="RDW84168.1"/>
    </source>
</evidence>
<dbReference type="EMBL" id="PVWQ01000004">
    <property type="protein sequence ID" value="RDW84168.1"/>
    <property type="molecule type" value="Genomic_DNA"/>
</dbReference>
<reference evidence="2 3" key="1">
    <citation type="journal article" date="2018" name="IMA Fungus">
        <title>IMA Genome-F 9: Draft genome sequence of Annulohypoxylon stygium, Aspergillus mulundensis, Berkeleyomyces basicola (syn. Thielaviopsis basicola), Ceratocystis smalleyi, two Cercospora beticola strains, Coleophoma cylindrospora, Fusarium fracticaudum, Phialophora cf. hyalina, and Morchella septimelata.</title>
        <authorList>
            <person name="Wingfield B.D."/>
            <person name="Bills G.F."/>
            <person name="Dong Y."/>
            <person name="Huang W."/>
            <person name="Nel W.J."/>
            <person name="Swalarsk-Parry B.S."/>
            <person name="Vaghefi N."/>
            <person name="Wilken P.M."/>
            <person name="An Z."/>
            <person name="de Beer Z.W."/>
            <person name="De Vos L."/>
            <person name="Chen L."/>
            <person name="Duong T.A."/>
            <person name="Gao Y."/>
            <person name="Hammerbacher A."/>
            <person name="Kikkert J.R."/>
            <person name="Li Y."/>
            <person name="Li H."/>
            <person name="Li K."/>
            <person name="Li Q."/>
            <person name="Liu X."/>
            <person name="Ma X."/>
            <person name="Naidoo K."/>
            <person name="Pethybridge S.J."/>
            <person name="Sun J."/>
            <person name="Steenkamp E.T."/>
            <person name="van der Nest M.A."/>
            <person name="van Wyk S."/>
            <person name="Wingfield M.J."/>
            <person name="Xiong C."/>
            <person name="Yue Q."/>
            <person name="Zhang X."/>
        </authorList>
    </citation>
    <scope>NUCLEOTIDE SEQUENCE [LARGE SCALE GENOMIC DNA]</scope>
    <source>
        <strain evidence="2 3">DSM 5745</strain>
    </source>
</reference>
<dbReference type="Proteomes" id="UP000256690">
    <property type="component" value="Unassembled WGS sequence"/>
</dbReference>
<organism evidence="2 3">
    <name type="scientific">Aspergillus mulundensis</name>
    <dbReference type="NCBI Taxonomy" id="1810919"/>
    <lineage>
        <taxon>Eukaryota</taxon>
        <taxon>Fungi</taxon>
        <taxon>Dikarya</taxon>
        <taxon>Ascomycota</taxon>
        <taxon>Pezizomycotina</taxon>
        <taxon>Eurotiomycetes</taxon>
        <taxon>Eurotiomycetidae</taxon>
        <taxon>Eurotiales</taxon>
        <taxon>Aspergillaceae</taxon>
        <taxon>Aspergillus</taxon>
        <taxon>Aspergillus subgen. Nidulantes</taxon>
    </lineage>
</organism>
<proteinExistence type="predicted"/>
<evidence type="ECO:0000256" key="1">
    <source>
        <dbReference type="SAM" id="MobiDB-lite"/>
    </source>
</evidence>
<dbReference type="AlphaFoldDB" id="A0A3D8SEH8"/>
<dbReference type="RefSeq" id="XP_026605506.1">
    <property type="nucleotide sequence ID" value="XM_026746510.1"/>
</dbReference>
<gene>
    <name evidence="2" type="ORF">DSM5745_04494</name>
</gene>
<sequence>MSSGRTSSTMQMSTTTSNYDIHAHLTPRTRNNPNPQLTLTFVESGYVDNASYLAIQRALSNDDRRTLAPYKLTFTDAPPIRATPTPTLIGTFPALERSMDEVQAQARMLYERAKKQGRLRELAGRGEEEKLGALFDKVRRENRVMDEGDYGVIVSRLVEMGFLANHSVASGREATEGLARQLKAVVESMAVFDERLLDMGGFHVPAFRMGNGEGDHPMEI</sequence>
<keyword evidence="3" id="KW-1185">Reference proteome</keyword>
<dbReference type="GeneID" id="38114864"/>
<accession>A0A3D8SEH8</accession>
<name>A0A3D8SEH8_9EURO</name>
<comment type="caution">
    <text evidence="2">The sequence shown here is derived from an EMBL/GenBank/DDBJ whole genome shotgun (WGS) entry which is preliminary data.</text>
</comment>